<sequence>MAEETLETILYETRHHASGLCSPNYPPRQLNDGGNKGLLSLLSTRGLTQLKDKWIGYGQPKKLKRWVSLFVSPKGERVAVAVGNHITILRKDDDYQQACGTFASGNVGSYTLGAWSESHDVLGLIDDMDTLYFIKSNGEEIIRIERKHLKVSLPIVGLLVPHGIEMKGSLLCNFNFVTSDGSLYHIEISQDLAASISSIRAWSDIKRKFPANFFCLDYNPEHSLLVLVGSVASTSLTSSSGLCSLSVCHWNQSSDLQPVSSIQFKGFYSKPKGFMGHVVYPKVQISPCGKFIGTSDLIGCLNIFKLDDDYASLSLVACGESVSGKETRNTFPIAAESSFLDDVVDFTWWSDHVCTVANKGGALTMFDVISGKKLTENDTTFCMPVVERIDHLLGGLFVLDIPSLKERINSVELSEISCIHDVEQCVGGSITQFDISKLRWSLISLSERSVLEMYDVLINSQKYQSALDFADRYKLDKDQVYKSQWLHSEQGIDDVQMLLANIKDEAFVLGECVERVGRTEDATRSVLQLGLNLTSRSKFSQPETDQCDHIWDVRLSRLQLLQFRDRLETFLGINMGRFSVQEYSKFRVMPINEVAVKLAENGKIGALNLLFKRHPFSLYPFILNVLAAIPETVPVQTYIQLLPGRSPLPATAFREKDWIECEEMVKYIRSLPENDERLMLVRTEPVIKQLLGVSWPSTSEILVWYMDRARDIDKLSGQLDNSLGLLEYGCGKGFHELQQFLDDVSYLQHLVYPEGDDKEVYCPLGLAEWEYLSDYEKFKTMLRAVKEDNVVETLRVRAIPFMQKKLNNNILPLDKEHQRGESFLVRWLKEIAAENNIEICSVVIDDWCRDRQSGFFANEVEAIDCALHCIYLCSATDRWNTMASILSKLPRGRGGEICLGGLDKRLRLAEAHIEAGRLLALYQVPKPINFFLEAHTDDKGVKQILRLILSKFARRQPGRSDNDWASMWRDLQCLQEKAFPFLDLEYMLMEFCRGLLKAGRFSLARNYLRGTGTVSLPAEKAENLVIQTAREYFFSASSLSSSEIWKAKDCLDLFPSSINVRLEADVIDALTVKLPNLGVNLFPMQYKQIKDPMEIIKMAITSQAGAYLNVDEIIEVAKLLGLRSQEEMSAVQEAIAREAAVAGDLQLAFDLCLVLARKGHGLVWDLCAAIARGPAIENMDISSRKKLLSFALCHCDNESIGDLLHAWKDLDMQGQLESLMVLTGTTPRFTVEGSSMISPPGNNDQSRFAVEFAEGQESHLNKIKDILSKVAKDLLLANGTSWDDFLREHTKVLSFANFQLPWLVELSRKLELGKKFYPISSSGKQCVPVRARAVITILSWLARNGFAPRDDLISSLAKTIMEPPATEEEDVMGCSFLLNLTDAFHGVEVIEEELKRREDYQETCSIMNVGMTYSLLHNSGAECKDPPQRRDLLLRKFQEKISSDELDKVDKAHSTFWRGWKLKLEEQKRAADHTKILEELIPGVDAERFLSEDLHYMTDVVMSFIESVKYRKNPILRDLLKLADTYGLNRKEVLLKFLSCVLVSDAWSNEEIAAEISEFEREILDSASETIRIITSDVCSVIDGCNKARLAYIFALLSHCYFHLDSRRELLPSATQDAADTTPKLGHVYKVLEQECLRISFIKDLNFKNIADIYTGSLNFGHFNDEVFKHVNEFSVEALAEMVQTLFITCTGTIPEDLLSWQDVYRHHVQTVLENLESRARKSHLQDPESLQSLLSELEQTYDVCRKHIRILEHQSALVVMKQYFTGVIPWHVFRVTIHNDRTWKDCLIVLLNFWTRLIDDMLEIADSSEEKFSAASLLVCLKVFLRQFMEDKVTLDQGWSTVCYYANHSQLTDPAAQDFYFCRAMVLSGCGFGSIETLFSEVISQCSIYQTAASDTRGGISHCRGICDFYLNILESILSSLVHDSSEQHSLRNLLSSLSRSEGDLEVLKRVRTAVWERMAKFSDDLQLPSNVRVYTLEVMQSILGNVKMSTVQDENTVPWEEWTCPGKNMKLTADEDGPNQSDASSRFKNTLVALKTTKLASSISANLEITADDLRTVDSAVSCFLKLCETADTQSHIDALLGILREWESLFMLEKTTEGSTESSKELDMGVTWSDDWDEGWESLHDKEPVQEEKSESSRCIHPLHTCWMEILKKLIMLSRFSELVRLIDQSLERPAVILIDEDGARNLSQMLIGSDCFMALKITLLLPYEAVHLECLDAVEEKLKQGGFPGNTDDKGFLLLILSSGIISTIMSKSSYGATFSYLCYLVGNFSREYQEAQLSRITQTSRDDKEAEGWHLTFRRTLFPDFVSELVKADQQILAGFLVAKFMHTNPSLSLVNVAEAGLRRYLGKHLQELGAHNTPAEARTPEILQNTLSSLEVKLKSSIQSALSLLPSSL</sequence>
<evidence type="ECO:0000259" key="5">
    <source>
        <dbReference type="Pfam" id="PF08314"/>
    </source>
</evidence>
<dbReference type="Pfam" id="PF08314">
    <property type="entry name" value="Sec39"/>
    <property type="match status" value="2"/>
</dbReference>
<protein>
    <recommendedName>
        <fullName evidence="5">Sec39 domain-containing protein</fullName>
    </recommendedName>
</protein>
<feature type="domain" description="Sec39" evidence="5">
    <location>
        <begin position="907"/>
        <end position="1212"/>
    </location>
</feature>
<dbReference type="GO" id="GO:0015031">
    <property type="term" value="P:protein transport"/>
    <property type="evidence" value="ECO:0007669"/>
    <property type="project" value="UniProtKB-KW"/>
</dbReference>
<evidence type="ECO:0000256" key="3">
    <source>
        <dbReference type="ARBA" id="ARBA00022824"/>
    </source>
</evidence>
<reference evidence="6" key="1">
    <citation type="submission" date="2022-04" db="EMBL/GenBank/DDBJ databases">
        <title>Carnegiea gigantea Genome sequencing and assembly v2.</title>
        <authorList>
            <person name="Copetti D."/>
            <person name="Sanderson M.J."/>
            <person name="Burquez A."/>
            <person name="Wojciechowski M.F."/>
        </authorList>
    </citation>
    <scope>NUCLEOTIDE SEQUENCE</scope>
    <source>
        <strain evidence="6">SGP5-SGP5p</strain>
        <tissue evidence="6">Aerial part</tissue>
    </source>
</reference>
<dbReference type="PANTHER" id="PTHR15922:SF2">
    <property type="entry name" value="NBAS SUBUNIT OF NRZ TETHERING COMPLEX"/>
    <property type="match status" value="1"/>
</dbReference>
<accession>A0A9Q1KMR5</accession>
<evidence type="ECO:0000256" key="2">
    <source>
        <dbReference type="ARBA" id="ARBA00022448"/>
    </source>
</evidence>
<dbReference type="GO" id="GO:0070939">
    <property type="term" value="C:Dsl1/NZR complex"/>
    <property type="evidence" value="ECO:0007669"/>
    <property type="project" value="TreeGrafter"/>
</dbReference>
<keyword evidence="3" id="KW-0256">Endoplasmic reticulum</keyword>
<evidence type="ECO:0000313" key="7">
    <source>
        <dbReference type="Proteomes" id="UP001153076"/>
    </source>
</evidence>
<dbReference type="EMBL" id="JAKOGI010000058">
    <property type="protein sequence ID" value="KAJ8446243.1"/>
    <property type="molecule type" value="Genomic_DNA"/>
</dbReference>
<dbReference type="Proteomes" id="UP001153076">
    <property type="component" value="Unassembled WGS sequence"/>
</dbReference>
<dbReference type="InterPro" id="IPR013244">
    <property type="entry name" value="Sec39_domain"/>
</dbReference>
<feature type="domain" description="Sec39" evidence="5">
    <location>
        <begin position="595"/>
        <end position="884"/>
    </location>
</feature>
<evidence type="ECO:0000256" key="4">
    <source>
        <dbReference type="ARBA" id="ARBA00022927"/>
    </source>
</evidence>
<organism evidence="6 7">
    <name type="scientific">Carnegiea gigantea</name>
    <dbReference type="NCBI Taxonomy" id="171969"/>
    <lineage>
        <taxon>Eukaryota</taxon>
        <taxon>Viridiplantae</taxon>
        <taxon>Streptophyta</taxon>
        <taxon>Embryophyta</taxon>
        <taxon>Tracheophyta</taxon>
        <taxon>Spermatophyta</taxon>
        <taxon>Magnoliopsida</taxon>
        <taxon>eudicotyledons</taxon>
        <taxon>Gunneridae</taxon>
        <taxon>Pentapetalae</taxon>
        <taxon>Caryophyllales</taxon>
        <taxon>Cactineae</taxon>
        <taxon>Cactaceae</taxon>
        <taxon>Cactoideae</taxon>
        <taxon>Echinocereeae</taxon>
        <taxon>Carnegiea</taxon>
    </lineage>
</organism>
<dbReference type="PANTHER" id="PTHR15922">
    <property type="entry name" value="NEUROBLASTOMA-AMPLIFIED SEQUENCE"/>
    <property type="match status" value="1"/>
</dbReference>
<evidence type="ECO:0000256" key="1">
    <source>
        <dbReference type="ARBA" id="ARBA00004240"/>
    </source>
</evidence>
<dbReference type="GO" id="GO:0006890">
    <property type="term" value="P:retrograde vesicle-mediated transport, Golgi to endoplasmic reticulum"/>
    <property type="evidence" value="ECO:0007669"/>
    <property type="project" value="InterPro"/>
</dbReference>
<proteinExistence type="predicted"/>
<dbReference type="GO" id="GO:0000149">
    <property type="term" value="F:SNARE binding"/>
    <property type="evidence" value="ECO:0007669"/>
    <property type="project" value="TreeGrafter"/>
</dbReference>
<comment type="subcellular location">
    <subcellularLocation>
        <location evidence="1">Endoplasmic reticulum</location>
    </subcellularLocation>
</comment>
<gene>
    <name evidence="6" type="ORF">Cgig2_016014</name>
</gene>
<keyword evidence="7" id="KW-1185">Reference proteome</keyword>
<keyword evidence="4" id="KW-0653">Protein transport</keyword>
<keyword evidence="2" id="KW-0813">Transport</keyword>
<name>A0A9Q1KMR5_9CARY</name>
<comment type="caution">
    <text evidence="6">The sequence shown here is derived from an EMBL/GenBank/DDBJ whole genome shotgun (WGS) entry which is preliminary data.</text>
</comment>
<dbReference type="OrthoDB" id="19988at2759"/>
<evidence type="ECO:0000313" key="6">
    <source>
        <dbReference type="EMBL" id="KAJ8446243.1"/>
    </source>
</evidence>